<keyword evidence="3" id="KW-0732">Signal</keyword>
<evidence type="ECO:0000256" key="3">
    <source>
        <dbReference type="SAM" id="SignalP"/>
    </source>
</evidence>
<feature type="region of interest" description="Disordered" evidence="1">
    <location>
        <begin position="28"/>
        <end position="68"/>
    </location>
</feature>
<dbReference type="Proteomes" id="UP000036987">
    <property type="component" value="Unassembled WGS sequence"/>
</dbReference>
<organism evidence="4 5">
    <name type="scientific">Zostera marina</name>
    <name type="common">Eelgrass</name>
    <dbReference type="NCBI Taxonomy" id="29655"/>
    <lineage>
        <taxon>Eukaryota</taxon>
        <taxon>Viridiplantae</taxon>
        <taxon>Streptophyta</taxon>
        <taxon>Embryophyta</taxon>
        <taxon>Tracheophyta</taxon>
        <taxon>Spermatophyta</taxon>
        <taxon>Magnoliopsida</taxon>
        <taxon>Liliopsida</taxon>
        <taxon>Zosteraceae</taxon>
        <taxon>Zostera</taxon>
    </lineage>
</organism>
<evidence type="ECO:0000313" key="5">
    <source>
        <dbReference type="Proteomes" id="UP000036987"/>
    </source>
</evidence>
<sequence length="126" mass="13471">MKISTFLLTFAVLGSLTAAPAASQGETKCDACEYPSPSPPPPSPPPPSVIDCPPPPKKHHHHPSPPPPTPPLLPCWPCNVNIAPPGNLYPLDPGFYPNTGIVRNLVNCLVVSFLLQFLAMAFIIQF</sequence>
<evidence type="ECO:0000313" key="4">
    <source>
        <dbReference type="EMBL" id="KMZ70566.1"/>
    </source>
</evidence>
<protein>
    <submittedName>
        <fullName evidence="4">Uncharacterized protein</fullName>
    </submittedName>
</protein>
<keyword evidence="2" id="KW-0812">Transmembrane</keyword>
<proteinExistence type="predicted"/>
<dbReference type="STRING" id="29655.A0A0K9PNL3"/>
<name>A0A0K9PNL3_ZOSMR</name>
<feature type="compositionally biased region" description="Pro residues" evidence="1">
    <location>
        <begin position="36"/>
        <end position="55"/>
    </location>
</feature>
<feature type="transmembrane region" description="Helical" evidence="2">
    <location>
        <begin position="101"/>
        <end position="124"/>
    </location>
</feature>
<evidence type="ECO:0000256" key="1">
    <source>
        <dbReference type="SAM" id="MobiDB-lite"/>
    </source>
</evidence>
<evidence type="ECO:0000256" key="2">
    <source>
        <dbReference type="SAM" id="Phobius"/>
    </source>
</evidence>
<keyword evidence="2" id="KW-0472">Membrane</keyword>
<keyword evidence="2" id="KW-1133">Transmembrane helix</keyword>
<keyword evidence="5" id="KW-1185">Reference proteome</keyword>
<reference evidence="5" key="1">
    <citation type="journal article" date="2016" name="Nature">
        <title>The genome of the seagrass Zostera marina reveals angiosperm adaptation to the sea.</title>
        <authorList>
            <person name="Olsen J.L."/>
            <person name="Rouze P."/>
            <person name="Verhelst B."/>
            <person name="Lin Y.-C."/>
            <person name="Bayer T."/>
            <person name="Collen J."/>
            <person name="Dattolo E."/>
            <person name="De Paoli E."/>
            <person name="Dittami S."/>
            <person name="Maumus F."/>
            <person name="Michel G."/>
            <person name="Kersting A."/>
            <person name="Lauritano C."/>
            <person name="Lohaus R."/>
            <person name="Toepel M."/>
            <person name="Tonon T."/>
            <person name="Vanneste K."/>
            <person name="Amirebrahimi M."/>
            <person name="Brakel J."/>
            <person name="Bostroem C."/>
            <person name="Chovatia M."/>
            <person name="Grimwood J."/>
            <person name="Jenkins J.W."/>
            <person name="Jueterbock A."/>
            <person name="Mraz A."/>
            <person name="Stam W.T."/>
            <person name="Tice H."/>
            <person name="Bornberg-Bauer E."/>
            <person name="Green P.J."/>
            <person name="Pearson G.A."/>
            <person name="Procaccini G."/>
            <person name="Duarte C.M."/>
            <person name="Schmutz J."/>
            <person name="Reusch T.B.H."/>
            <person name="Van de Peer Y."/>
        </authorList>
    </citation>
    <scope>NUCLEOTIDE SEQUENCE [LARGE SCALE GENOMIC DNA]</scope>
    <source>
        <strain evidence="5">cv. Finnish</strain>
    </source>
</reference>
<feature type="signal peptide" evidence="3">
    <location>
        <begin position="1"/>
        <end position="23"/>
    </location>
</feature>
<gene>
    <name evidence="4" type="ORF">ZOSMA_199G00030</name>
</gene>
<accession>A0A0K9PNL3</accession>
<comment type="caution">
    <text evidence="4">The sequence shown here is derived from an EMBL/GenBank/DDBJ whole genome shotgun (WGS) entry which is preliminary data.</text>
</comment>
<dbReference type="AlphaFoldDB" id="A0A0K9PNL3"/>
<dbReference type="EMBL" id="LFYR01000727">
    <property type="protein sequence ID" value="KMZ70566.1"/>
    <property type="molecule type" value="Genomic_DNA"/>
</dbReference>
<feature type="chain" id="PRO_5005528081" evidence="3">
    <location>
        <begin position="24"/>
        <end position="126"/>
    </location>
</feature>